<reference evidence="1 2" key="1">
    <citation type="journal article" date="2013" name="Genome Announc.">
        <title>Complete Genome of a Methanosarcina mazei Strain Isolated from Sediment Samples from an Amazonian Flooded Area.</title>
        <authorList>
            <person name="Assis das Gracas D."/>
            <person name="Thiago Juca Ramos R."/>
            <person name="Vieira Araujo A.C."/>
            <person name="Zahlouth R."/>
            <person name="Ribeiro Carneiro A."/>
            <person name="Souza Lopes T."/>
            <person name="Azevedo Barauna R."/>
            <person name="Azevedo V."/>
            <person name="Cruz Schneider M.P."/>
            <person name="Pellizari V.H."/>
            <person name="Silva A."/>
        </authorList>
    </citation>
    <scope>NUCLEOTIDE SEQUENCE [LARGE SCALE GENOMIC DNA]</scope>
    <source>
        <strain evidence="1 2">Tuc01</strain>
    </source>
</reference>
<evidence type="ECO:0000313" key="1">
    <source>
        <dbReference type="EMBL" id="AGF96681.1"/>
    </source>
</evidence>
<name>M1PWQ8_METMZ</name>
<dbReference type="BioCyc" id="MMAZ1236903:G139K-1239-MONOMER"/>
<protein>
    <submittedName>
        <fullName evidence="1">Uncharacterized protein</fullName>
    </submittedName>
</protein>
<sequence>MSRASNFLSNLQFELEIIHSSRLHYITLKKIYRVDKY</sequence>
<dbReference type="Proteomes" id="UP000011718">
    <property type="component" value="Chromosome"/>
</dbReference>
<dbReference type="KEGG" id="mmaz:MmTuc01_1300"/>
<dbReference type="HOGENOM" id="CLU_3338452_0_0_2"/>
<dbReference type="AlphaFoldDB" id="M1PWQ8"/>
<dbReference type="EMBL" id="CP004144">
    <property type="protein sequence ID" value="AGF96681.1"/>
    <property type="molecule type" value="Genomic_DNA"/>
</dbReference>
<evidence type="ECO:0000313" key="2">
    <source>
        <dbReference type="Proteomes" id="UP000011718"/>
    </source>
</evidence>
<accession>M1PWQ8</accession>
<proteinExistence type="predicted"/>
<organism evidence="1 2">
    <name type="scientific">Methanosarcina mazei Tuc01</name>
    <dbReference type="NCBI Taxonomy" id="1236903"/>
    <lineage>
        <taxon>Archaea</taxon>
        <taxon>Methanobacteriati</taxon>
        <taxon>Methanobacteriota</taxon>
        <taxon>Stenosarchaea group</taxon>
        <taxon>Methanomicrobia</taxon>
        <taxon>Methanosarcinales</taxon>
        <taxon>Methanosarcinaceae</taxon>
        <taxon>Methanosarcina</taxon>
    </lineage>
</organism>
<gene>
    <name evidence="1" type="ORF">MmTuc01_1300</name>
</gene>